<dbReference type="GeneID" id="39745123"/>
<keyword evidence="3" id="KW-1185">Reference proteome</keyword>
<dbReference type="EMBL" id="BDQF01000230">
    <property type="protein sequence ID" value="GAW84315.1"/>
    <property type="molecule type" value="Genomic_DNA"/>
</dbReference>
<comment type="caution">
    <text evidence="2">The sequence shown here is derived from an EMBL/GenBank/DDBJ whole genome shotgun (WGS) entry which is preliminary data.</text>
</comment>
<evidence type="ECO:0000256" key="1">
    <source>
        <dbReference type="SAM" id="Phobius"/>
    </source>
</evidence>
<dbReference type="RefSeq" id="XP_028546904.1">
    <property type="nucleotide sequence ID" value="XM_028691103.1"/>
</dbReference>
<feature type="transmembrane region" description="Helical" evidence="1">
    <location>
        <begin position="218"/>
        <end position="235"/>
    </location>
</feature>
<dbReference type="OrthoDB" id="383961at2759"/>
<organism evidence="2 3">
    <name type="scientific">Plasmodium gonderi</name>
    <dbReference type="NCBI Taxonomy" id="77519"/>
    <lineage>
        <taxon>Eukaryota</taxon>
        <taxon>Sar</taxon>
        <taxon>Alveolata</taxon>
        <taxon>Apicomplexa</taxon>
        <taxon>Aconoidasida</taxon>
        <taxon>Haemosporida</taxon>
        <taxon>Plasmodiidae</taxon>
        <taxon>Plasmodium</taxon>
        <taxon>Plasmodium (Plasmodium)</taxon>
    </lineage>
</organism>
<keyword evidence="1" id="KW-1133">Transmembrane helix</keyword>
<proteinExistence type="predicted"/>
<evidence type="ECO:0000313" key="3">
    <source>
        <dbReference type="Proteomes" id="UP000195521"/>
    </source>
</evidence>
<accession>A0A1Y1JS71</accession>
<keyword evidence="1" id="KW-0472">Membrane</keyword>
<gene>
    <name evidence="2" type="ORF">PGO_002270</name>
</gene>
<keyword evidence="1" id="KW-0812">Transmembrane</keyword>
<sequence>MAKNIYKFVKKFPELKKIMENGSLPSDSVETGNCSSFKNEEFSTLGSYVEEICKKVENYQQNVAVNSTFRNTEFPCIYLYYWLYFYNRDTKKCVSEFISLYQNLINFLDLNYCNDYFKNVYTTITDDEMSKLKVLDDMYTNLKNIENNSNPPCKNKCSCANECAELYMKYKGSCESNNYSDFCNELKNVRHKYNALNTIKNCDELTYKILPLLQKNNIRIPIVITILFVPYNLCFQRTLRRKQNKWNNKDEDYNIFQSYKNVKSGTMKSRHHILYHKV</sequence>
<evidence type="ECO:0000313" key="2">
    <source>
        <dbReference type="EMBL" id="GAW84315.1"/>
    </source>
</evidence>
<reference evidence="3" key="1">
    <citation type="submission" date="2017-04" db="EMBL/GenBank/DDBJ databases">
        <title>Plasmodium gonderi genome.</title>
        <authorList>
            <person name="Arisue N."/>
            <person name="Honma H."/>
            <person name="Kawai S."/>
            <person name="Tougan T."/>
            <person name="Tanabe K."/>
            <person name="Horii T."/>
        </authorList>
    </citation>
    <scope>NUCLEOTIDE SEQUENCE [LARGE SCALE GENOMIC DNA]</scope>
    <source>
        <strain evidence="3">ATCC 30045</strain>
    </source>
</reference>
<name>A0A1Y1JS71_PLAGO</name>
<dbReference type="AlphaFoldDB" id="A0A1Y1JS71"/>
<protein>
    <submittedName>
        <fullName evidence="2">Variable surface protein</fullName>
    </submittedName>
</protein>
<dbReference type="Proteomes" id="UP000195521">
    <property type="component" value="Unassembled WGS sequence"/>
</dbReference>